<organism evidence="1 2">
    <name type="scientific">Pseudomonas coleopterorum</name>
    <dbReference type="NCBI Taxonomy" id="1605838"/>
    <lineage>
        <taxon>Bacteria</taxon>
        <taxon>Pseudomonadati</taxon>
        <taxon>Pseudomonadota</taxon>
        <taxon>Gammaproteobacteria</taxon>
        <taxon>Pseudomonadales</taxon>
        <taxon>Pseudomonadaceae</taxon>
        <taxon>Pseudomonas</taxon>
    </lineage>
</organism>
<accession>A0AAJ6MS56</accession>
<dbReference type="RefSeq" id="WP_310791309.1">
    <property type="nucleotide sequence ID" value="NZ_CP134081.1"/>
</dbReference>
<evidence type="ECO:0000313" key="1">
    <source>
        <dbReference type="EMBL" id="WNC08414.1"/>
    </source>
</evidence>
<dbReference type="Proteomes" id="UP001258207">
    <property type="component" value="Chromosome"/>
</dbReference>
<name>A0AAJ6MS56_9PSED</name>
<reference evidence="1" key="1">
    <citation type="submission" date="2023-09" db="EMBL/GenBank/DDBJ databases">
        <title>First report of Pseudomonas coleopterorum DJ13 causing leaf spot on Rhododendron pulchrum Sweet in China.</title>
        <authorList>
            <person name="Zhang Y."/>
        </authorList>
    </citation>
    <scope>NUCLEOTIDE SEQUENCE</scope>
    <source>
        <strain evidence="1">DJ13</strain>
    </source>
</reference>
<gene>
    <name evidence="1" type="ORF">RI108_13955</name>
</gene>
<dbReference type="AlphaFoldDB" id="A0AAJ6MS56"/>
<sequence>MAATHLKEMQADVQDAALQLEMLYQMLSGHALFLRSRNIDHLIDDVLLIENQAGALALSIQDLKSAALRMGKAA</sequence>
<proteinExistence type="predicted"/>
<dbReference type="EMBL" id="CP134081">
    <property type="protein sequence ID" value="WNC08414.1"/>
    <property type="molecule type" value="Genomic_DNA"/>
</dbReference>
<evidence type="ECO:0000313" key="2">
    <source>
        <dbReference type="Proteomes" id="UP001258207"/>
    </source>
</evidence>
<protein>
    <submittedName>
        <fullName evidence="1">Uncharacterized protein</fullName>
    </submittedName>
</protein>